<dbReference type="Gene3D" id="1.20.120.530">
    <property type="entry name" value="GntR ligand-binding domain-like"/>
    <property type="match status" value="1"/>
</dbReference>
<dbReference type="Pfam" id="PF07729">
    <property type="entry name" value="FCD"/>
    <property type="match status" value="1"/>
</dbReference>
<evidence type="ECO:0000256" key="2">
    <source>
        <dbReference type="ARBA" id="ARBA00023125"/>
    </source>
</evidence>
<keyword evidence="2" id="KW-0238">DNA-binding</keyword>
<evidence type="ECO:0000256" key="3">
    <source>
        <dbReference type="ARBA" id="ARBA00023163"/>
    </source>
</evidence>
<dbReference type="SUPFAM" id="SSF48008">
    <property type="entry name" value="GntR ligand-binding domain-like"/>
    <property type="match status" value="1"/>
</dbReference>
<keyword evidence="3" id="KW-0804">Transcription</keyword>
<name>A0A974PRV1_9HYPH</name>
<dbReference type="PROSITE" id="PS50949">
    <property type="entry name" value="HTH_GNTR"/>
    <property type="match status" value="1"/>
</dbReference>
<accession>A0A974PRV1</accession>
<protein>
    <submittedName>
        <fullName evidence="5">GntR family transcriptional regulator</fullName>
    </submittedName>
</protein>
<dbReference type="PANTHER" id="PTHR43537">
    <property type="entry name" value="TRANSCRIPTIONAL REGULATOR, GNTR FAMILY"/>
    <property type="match status" value="1"/>
</dbReference>
<dbReference type="KEGG" id="xdi:EZH22_09740"/>
<evidence type="ECO:0000313" key="6">
    <source>
        <dbReference type="Proteomes" id="UP000596427"/>
    </source>
</evidence>
<proteinExistence type="predicted"/>
<dbReference type="GO" id="GO:0003700">
    <property type="term" value="F:DNA-binding transcription factor activity"/>
    <property type="evidence" value="ECO:0007669"/>
    <property type="project" value="InterPro"/>
</dbReference>
<dbReference type="AlphaFoldDB" id="A0A974PRV1"/>
<dbReference type="SUPFAM" id="SSF46785">
    <property type="entry name" value="Winged helix' DNA-binding domain"/>
    <property type="match status" value="1"/>
</dbReference>
<dbReference type="RefSeq" id="WP_203195446.1">
    <property type="nucleotide sequence ID" value="NZ_CP063362.1"/>
</dbReference>
<reference evidence="5 6" key="1">
    <citation type="submission" date="2020-10" db="EMBL/GenBank/DDBJ databases">
        <title>Degradation of 1,4-Dioxane by Xanthobacter sp. YN2, via a Novel Group-2 Soluble Di-Iron Monooxygenase.</title>
        <authorList>
            <person name="Ma F."/>
            <person name="Wang Y."/>
            <person name="Yang J."/>
            <person name="Guo H."/>
            <person name="Su D."/>
            <person name="Yu L."/>
        </authorList>
    </citation>
    <scope>NUCLEOTIDE SEQUENCE [LARGE SCALE GENOMIC DNA]</scope>
    <source>
        <strain evidence="5 6">YN2</strain>
    </source>
</reference>
<dbReference type="InterPro" id="IPR036390">
    <property type="entry name" value="WH_DNA-bd_sf"/>
</dbReference>
<dbReference type="InterPro" id="IPR011711">
    <property type="entry name" value="GntR_C"/>
</dbReference>
<gene>
    <name evidence="5" type="ORF">EZH22_09740</name>
</gene>
<evidence type="ECO:0000313" key="5">
    <source>
        <dbReference type="EMBL" id="QRG08535.1"/>
    </source>
</evidence>
<dbReference type="PANTHER" id="PTHR43537:SF39">
    <property type="entry name" value="HTH-TYPE TRANSCRIPTIONAL REGULATOR MCBR"/>
    <property type="match status" value="1"/>
</dbReference>
<dbReference type="EMBL" id="CP063362">
    <property type="protein sequence ID" value="QRG08535.1"/>
    <property type="molecule type" value="Genomic_DNA"/>
</dbReference>
<dbReference type="SMART" id="SM00895">
    <property type="entry name" value="FCD"/>
    <property type="match status" value="1"/>
</dbReference>
<dbReference type="InterPro" id="IPR000524">
    <property type="entry name" value="Tscrpt_reg_HTH_GntR"/>
</dbReference>
<organism evidence="5 6">
    <name type="scientific">Xanthobacter dioxanivorans</name>
    <dbReference type="NCBI Taxonomy" id="2528964"/>
    <lineage>
        <taxon>Bacteria</taxon>
        <taxon>Pseudomonadati</taxon>
        <taxon>Pseudomonadota</taxon>
        <taxon>Alphaproteobacteria</taxon>
        <taxon>Hyphomicrobiales</taxon>
        <taxon>Xanthobacteraceae</taxon>
        <taxon>Xanthobacter</taxon>
    </lineage>
</organism>
<dbReference type="InterPro" id="IPR036388">
    <property type="entry name" value="WH-like_DNA-bd_sf"/>
</dbReference>
<feature type="domain" description="HTH gntR-type" evidence="4">
    <location>
        <begin position="31"/>
        <end position="98"/>
    </location>
</feature>
<dbReference type="Pfam" id="PF00392">
    <property type="entry name" value="GntR"/>
    <property type="match status" value="1"/>
</dbReference>
<dbReference type="SMART" id="SM00345">
    <property type="entry name" value="HTH_GNTR"/>
    <property type="match status" value="1"/>
</dbReference>
<dbReference type="Proteomes" id="UP000596427">
    <property type="component" value="Chromosome"/>
</dbReference>
<dbReference type="Gene3D" id="1.10.10.10">
    <property type="entry name" value="Winged helix-like DNA-binding domain superfamily/Winged helix DNA-binding domain"/>
    <property type="match status" value="1"/>
</dbReference>
<keyword evidence="6" id="KW-1185">Reference proteome</keyword>
<sequence length="247" mass="26937">MEHKTASADARDDGMAEASGLDARMVRIVRQTLADQVYGDLKELLLAGRAAPGERFTLRGLAGAIGTSAMPVREAVSRLVTENALEVLPNRAVRVPLMSRARFTELRLIRVSLEGLAVTVAATAATDEEIAEVARFERLFAAERDKKRPDGAAAMRHNKDLHFALYRAAHLPTLMQMIEGLWLQIGPVLNLDFRAGPERVREGEAHIHHAALIGALRARDPEAARAALVTDIWSAGDFILSRGVLPD</sequence>
<evidence type="ECO:0000259" key="4">
    <source>
        <dbReference type="PROSITE" id="PS50949"/>
    </source>
</evidence>
<dbReference type="InterPro" id="IPR008920">
    <property type="entry name" value="TF_FadR/GntR_C"/>
</dbReference>
<dbReference type="GO" id="GO:0003677">
    <property type="term" value="F:DNA binding"/>
    <property type="evidence" value="ECO:0007669"/>
    <property type="project" value="UniProtKB-KW"/>
</dbReference>
<evidence type="ECO:0000256" key="1">
    <source>
        <dbReference type="ARBA" id="ARBA00023015"/>
    </source>
</evidence>
<keyword evidence="1" id="KW-0805">Transcription regulation</keyword>